<evidence type="ECO:0000313" key="2">
    <source>
        <dbReference type="EMBL" id="ONM15552.1"/>
    </source>
</evidence>
<gene>
    <name evidence="2" type="ORF">ZEAMMB73_Zm00001d002875</name>
</gene>
<dbReference type="SMR" id="A0A1D6E4Z0"/>
<feature type="region of interest" description="Disordered" evidence="1">
    <location>
        <begin position="46"/>
        <end position="80"/>
    </location>
</feature>
<dbReference type="PANTHER" id="PTHR48145">
    <property type="entry name" value="NUCLEAR ENVELOPE-ASSOCIATED PROTEIN 1"/>
    <property type="match status" value="1"/>
</dbReference>
<dbReference type="InParanoid" id="A0A1D6E4Z0"/>
<evidence type="ECO:0000256" key="1">
    <source>
        <dbReference type="SAM" id="MobiDB-lite"/>
    </source>
</evidence>
<dbReference type="PANTHER" id="PTHR48145:SF5">
    <property type="entry name" value="NUCLEAR ENVELOPE-ASSOCIATED PROTEIN 2"/>
    <property type="match status" value="1"/>
</dbReference>
<dbReference type="EMBL" id="CM007648">
    <property type="protein sequence ID" value="ONM15552.1"/>
    <property type="molecule type" value="Genomic_DNA"/>
</dbReference>
<reference evidence="2" key="1">
    <citation type="submission" date="2015-12" db="EMBL/GenBank/DDBJ databases">
        <title>Update maize B73 reference genome by single molecule sequencing technologies.</title>
        <authorList>
            <consortium name="Maize Genome Sequencing Project"/>
            <person name="Ware D."/>
        </authorList>
    </citation>
    <scope>NUCLEOTIDE SEQUENCE [LARGE SCALE GENOMIC DNA]</scope>
    <source>
        <tissue evidence="2">Seedling</tissue>
    </source>
</reference>
<dbReference type="InterPro" id="IPR049932">
    <property type="entry name" value="NEAP1-4"/>
</dbReference>
<name>A0A1D6E4Z0_MAIZE</name>
<accession>A0A1D6E4Z0</accession>
<organism evidence="2">
    <name type="scientific">Zea mays</name>
    <name type="common">Maize</name>
    <dbReference type="NCBI Taxonomy" id="4577"/>
    <lineage>
        <taxon>Eukaryota</taxon>
        <taxon>Viridiplantae</taxon>
        <taxon>Streptophyta</taxon>
        <taxon>Embryophyta</taxon>
        <taxon>Tracheophyta</taxon>
        <taxon>Spermatophyta</taxon>
        <taxon>Magnoliopsida</taxon>
        <taxon>Liliopsida</taxon>
        <taxon>Poales</taxon>
        <taxon>Poaceae</taxon>
        <taxon>PACMAD clade</taxon>
        <taxon>Panicoideae</taxon>
        <taxon>Andropogonodae</taxon>
        <taxon>Andropogoneae</taxon>
        <taxon>Tripsacinae</taxon>
        <taxon>Zea</taxon>
    </lineage>
</organism>
<dbReference type="ExpressionAtlas" id="A0A1D6E4Z0">
    <property type="expression patterns" value="baseline and differential"/>
</dbReference>
<dbReference type="EMBL" id="CM007648">
    <property type="protein sequence ID" value="ONM15557.1"/>
    <property type="molecule type" value="Genomic_DNA"/>
</dbReference>
<protein>
    <submittedName>
        <fullName evidence="2">Uncharacterized protein</fullName>
    </submittedName>
</protein>
<proteinExistence type="predicted"/>
<dbReference type="AlphaFoldDB" id="A0A1D6E4Z0"/>
<sequence>MGLLGMAAKGPSPTRRLMPQPHLAVSSLAASVALIHCFLNTRRWLTSPSSSPRQWPPPAPQSKTKPRHESTQLAETKTRSMEEEVIKLQKCLQDKDGQLCSSTSSTEQYHHELDDLRTHLSFTQATGEAGEQLDLLQKDVQAREVTQMQLKDIVIRIETNIMDEVAKAFEIAMLRGEIRILSTHWTNKTKNLESQLKKHQRTDQELKKRVLKLEFCLWSCHPLVRSPPHLPLLLAPLLFSCCDWDIASWILNLGQNLGRSRTTMMPGTYSYFIHV</sequence>